<dbReference type="EMBL" id="LXQA010702766">
    <property type="protein sequence ID" value="MCI66810.1"/>
    <property type="molecule type" value="Genomic_DNA"/>
</dbReference>
<feature type="signal peptide" evidence="1">
    <location>
        <begin position="1"/>
        <end position="19"/>
    </location>
</feature>
<evidence type="ECO:0000313" key="2">
    <source>
        <dbReference type="EMBL" id="MCI66810.1"/>
    </source>
</evidence>
<name>A0A392U2T9_9FABA</name>
<feature type="non-terminal residue" evidence="2">
    <location>
        <position position="1"/>
    </location>
</feature>
<protein>
    <submittedName>
        <fullName evidence="2">Uncharacterized protein</fullName>
    </submittedName>
</protein>
<proteinExistence type="predicted"/>
<accession>A0A392U2T9</accession>
<organism evidence="2 3">
    <name type="scientific">Trifolium medium</name>
    <dbReference type="NCBI Taxonomy" id="97028"/>
    <lineage>
        <taxon>Eukaryota</taxon>
        <taxon>Viridiplantae</taxon>
        <taxon>Streptophyta</taxon>
        <taxon>Embryophyta</taxon>
        <taxon>Tracheophyta</taxon>
        <taxon>Spermatophyta</taxon>
        <taxon>Magnoliopsida</taxon>
        <taxon>eudicotyledons</taxon>
        <taxon>Gunneridae</taxon>
        <taxon>Pentapetalae</taxon>
        <taxon>rosids</taxon>
        <taxon>fabids</taxon>
        <taxon>Fabales</taxon>
        <taxon>Fabaceae</taxon>
        <taxon>Papilionoideae</taxon>
        <taxon>50 kb inversion clade</taxon>
        <taxon>NPAAA clade</taxon>
        <taxon>Hologalegina</taxon>
        <taxon>IRL clade</taxon>
        <taxon>Trifolieae</taxon>
        <taxon>Trifolium</taxon>
    </lineage>
</organism>
<evidence type="ECO:0000313" key="3">
    <source>
        <dbReference type="Proteomes" id="UP000265520"/>
    </source>
</evidence>
<feature type="chain" id="PRO_5017374467" evidence="1">
    <location>
        <begin position="20"/>
        <end position="83"/>
    </location>
</feature>
<sequence length="83" mass="8673">VIGPPKLWIASLMSWIVSSSPLEPEAELPVQVVAGVELFVVAGCASFPYDSFQPAPTIPDIACASLVVAVTFGSTNLLQGKFP</sequence>
<dbReference type="AlphaFoldDB" id="A0A392U2T9"/>
<keyword evidence="1" id="KW-0732">Signal</keyword>
<feature type="non-terminal residue" evidence="2">
    <location>
        <position position="83"/>
    </location>
</feature>
<reference evidence="2 3" key="1">
    <citation type="journal article" date="2018" name="Front. Plant Sci.">
        <title>Red Clover (Trifolium pratense) and Zigzag Clover (T. medium) - A Picture of Genomic Similarities and Differences.</title>
        <authorList>
            <person name="Dluhosova J."/>
            <person name="Istvanek J."/>
            <person name="Nedelnik J."/>
            <person name="Repkova J."/>
        </authorList>
    </citation>
    <scope>NUCLEOTIDE SEQUENCE [LARGE SCALE GENOMIC DNA]</scope>
    <source>
        <strain evidence="3">cv. 10/8</strain>
        <tissue evidence="2">Leaf</tissue>
    </source>
</reference>
<dbReference type="Proteomes" id="UP000265520">
    <property type="component" value="Unassembled WGS sequence"/>
</dbReference>
<keyword evidence="3" id="KW-1185">Reference proteome</keyword>
<comment type="caution">
    <text evidence="2">The sequence shown here is derived from an EMBL/GenBank/DDBJ whole genome shotgun (WGS) entry which is preliminary data.</text>
</comment>
<evidence type="ECO:0000256" key="1">
    <source>
        <dbReference type="SAM" id="SignalP"/>
    </source>
</evidence>